<organism evidence="5 6">
    <name type="scientific">Alectoria fallacina</name>
    <dbReference type="NCBI Taxonomy" id="1903189"/>
    <lineage>
        <taxon>Eukaryota</taxon>
        <taxon>Fungi</taxon>
        <taxon>Dikarya</taxon>
        <taxon>Ascomycota</taxon>
        <taxon>Pezizomycotina</taxon>
        <taxon>Lecanoromycetes</taxon>
        <taxon>OSLEUM clade</taxon>
        <taxon>Lecanoromycetidae</taxon>
        <taxon>Lecanorales</taxon>
        <taxon>Lecanorineae</taxon>
        <taxon>Parmeliaceae</taxon>
        <taxon>Alectoria</taxon>
    </lineage>
</organism>
<dbReference type="InterPro" id="IPR000504">
    <property type="entry name" value="RRM_dom"/>
</dbReference>
<dbReference type="EMBL" id="CAJPDR010000334">
    <property type="protein sequence ID" value="CAF9932728.1"/>
    <property type="molecule type" value="Genomic_DNA"/>
</dbReference>
<feature type="region of interest" description="Disordered" evidence="3">
    <location>
        <begin position="167"/>
        <end position="243"/>
    </location>
</feature>
<feature type="region of interest" description="Disordered" evidence="3">
    <location>
        <begin position="1"/>
        <end position="82"/>
    </location>
</feature>
<sequence>MGADIKRKEARKRKFGGQNSESLLEAGVKLNLEGTSADEQAKTKSKQAPPPSSRNVSTVEKKTAGKVAVADESTEQGTEEPLATQKAQRFIVFIGNLPHTATDESISKHFAKINPKSIRHRKGKDTGKSKGFAFLEFAGYDRMKTCLKLYHQSNFEDGESPARKLNVELTAGGGGGKSKDRKIKLRAKNERLNEQRKRRNQEQEKHEKPQKDVSEPTRAPGSNGDIHPSRRSRVATDQKISFA</sequence>
<dbReference type="SMART" id="SM00360">
    <property type="entry name" value="RRM"/>
    <property type="match status" value="1"/>
</dbReference>
<dbReference type="PROSITE" id="PS50102">
    <property type="entry name" value="RRM"/>
    <property type="match status" value="1"/>
</dbReference>
<dbReference type="PANTHER" id="PTHR23236:SF51">
    <property type="entry name" value="NUCLEOLAR PROTEIN 6"/>
    <property type="match status" value="1"/>
</dbReference>
<keyword evidence="1 2" id="KW-0694">RNA-binding</keyword>
<evidence type="ECO:0000256" key="2">
    <source>
        <dbReference type="PROSITE-ProRule" id="PRU00176"/>
    </source>
</evidence>
<dbReference type="InterPro" id="IPR012677">
    <property type="entry name" value="Nucleotide-bd_a/b_plait_sf"/>
</dbReference>
<reference evidence="5" key="1">
    <citation type="submission" date="2021-03" db="EMBL/GenBank/DDBJ databases">
        <authorList>
            <person name="Tagirdzhanova G."/>
        </authorList>
    </citation>
    <scope>NUCLEOTIDE SEQUENCE</scope>
</reference>
<dbReference type="GO" id="GO:0042274">
    <property type="term" value="P:ribosomal small subunit biogenesis"/>
    <property type="evidence" value="ECO:0007669"/>
    <property type="project" value="TreeGrafter"/>
</dbReference>
<evidence type="ECO:0000256" key="3">
    <source>
        <dbReference type="SAM" id="MobiDB-lite"/>
    </source>
</evidence>
<dbReference type="Proteomes" id="UP000664203">
    <property type="component" value="Unassembled WGS sequence"/>
</dbReference>
<dbReference type="GO" id="GO:0019843">
    <property type="term" value="F:rRNA binding"/>
    <property type="evidence" value="ECO:0007669"/>
    <property type="project" value="TreeGrafter"/>
</dbReference>
<dbReference type="OrthoDB" id="167718at2759"/>
<dbReference type="FunFam" id="3.30.70.330:FF:000376">
    <property type="entry name" value="Putative RNA binding protein"/>
    <property type="match status" value="1"/>
</dbReference>
<gene>
    <name evidence="5" type="ORF">ALECFALPRED_005363</name>
</gene>
<dbReference type="AlphaFoldDB" id="A0A8H3G3Z7"/>
<feature type="compositionally biased region" description="Basic and acidic residues" evidence="3">
    <location>
        <begin position="187"/>
        <end position="215"/>
    </location>
</feature>
<dbReference type="CDD" id="cd12400">
    <property type="entry name" value="RRM_Nop6"/>
    <property type="match status" value="1"/>
</dbReference>
<comment type="caution">
    <text evidence="5">The sequence shown here is derived from an EMBL/GenBank/DDBJ whole genome shotgun (WGS) entry which is preliminary data.</text>
</comment>
<evidence type="ECO:0000259" key="4">
    <source>
        <dbReference type="PROSITE" id="PS50102"/>
    </source>
</evidence>
<dbReference type="SUPFAM" id="SSF54928">
    <property type="entry name" value="RNA-binding domain, RBD"/>
    <property type="match status" value="1"/>
</dbReference>
<evidence type="ECO:0000313" key="6">
    <source>
        <dbReference type="Proteomes" id="UP000664203"/>
    </source>
</evidence>
<evidence type="ECO:0000256" key="1">
    <source>
        <dbReference type="ARBA" id="ARBA00022884"/>
    </source>
</evidence>
<protein>
    <recommendedName>
        <fullName evidence="4">RRM domain-containing protein</fullName>
    </recommendedName>
</protein>
<accession>A0A8H3G3Z7</accession>
<dbReference type="GO" id="GO:0005730">
    <property type="term" value="C:nucleolus"/>
    <property type="evidence" value="ECO:0007669"/>
    <property type="project" value="TreeGrafter"/>
</dbReference>
<evidence type="ECO:0000313" key="5">
    <source>
        <dbReference type="EMBL" id="CAF9932728.1"/>
    </source>
</evidence>
<dbReference type="InterPro" id="IPR035979">
    <property type="entry name" value="RBD_domain_sf"/>
</dbReference>
<dbReference type="InterPro" id="IPR034228">
    <property type="entry name" value="Nop6_RRM"/>
</dbReference>
<name>A0A8H3G3Z7_9LECA</name>
<keyword evidence="6" id="KW-1185">Reference proteome</keyword>
<dbReference type="PANTHER" id="PTHR23236">
    <property type="entry name" value="EUKARYOTIC TRANSLATION INITIATION FACTOR 4B/4H"/>
    <property type="match status" value="1"/>
</dbReference>
<feature type="domain" description="RRM" evidence="4">
    <location>
        <begin position="90"/>
        <end position="172"/>
    </location>
</feature>
<proteinExistence type="predicted"/>
<dbReference type="Gene3D" id="3.30.70.330">
    <property type="match status" value="1"/>
</dbReference>
<dbReference type="Pfam" id="PF00076">
    <property type="entry name" value="RRM_1"/>
    <property type="match status" value="1"/>
</dbReference>